<name>A0A9X3KI63_9HYPH</name>
<evidence type="ECO:0008006" key="3">
    <source>
        <dbReference type="Google" id="ProtNLM"/>
    </source>
</evidence>
<dbReference type="EMBL" id="JAPZLT010000016">
    <property type="protein sequence ID" value="MCZ7912285.1"/>
    <property type="molecule type" value="Genomic_DNA"/>
</dbReference>
<sequence length="172" mass="19658">MDFGNITMQHDLDQSRFTAALFEADDVGAIIRCHYEAERALDFLLDKLTDGRSNRKAKGWAFAVKLEICRLLGVQDVWTVPLKVLNDHRNDFAHKGTHRLSDQQVLDLYHEVRRLSPTFSEDFRLTFTGKVSFDKAYKECSNKEKYVMMILFATAMFSSLPQITGSQSPSSS</sequence>
<evidence type="ECO:0000313" key="1">
    <source>
        <dbReference type="EMBL" id="MCZ7912285.1"/>
    </source>
</evidence>
<comment type="caution">
    <text evidence="1">The sequence shown here is derived from an EMBL/GenBank/DDBJ whole genome shotgun (WGS) entry which is preliminary data.</text>
</comment>
<dbReference type="Proteomes" id="UP001151309">
    <property type="component" value="Unassembled WGS sequence"/>
</dbReference>
<organism evidence="1 2">
    <name type="scientific">Agrobacterium leguminum</name>
    <dbReference type="NCBI Taxonomy" id="2792015"/>
    <lineage>
        <taxon>Bacteria</taxon>
        <taxon>Pseudomonadati</taxon>
        <taxon>Pseudomonadota</taxon>
        <taxon>Alphaproteobacteria</taxon>
        <taxon>Hyphomicrobiales</taxon>
        <taxon>Rhizobiaceae</taxon>
        <taxon>Rhizobium/Agrobacterium group</taxon>
        <taxon>Agrobacterium</taxon>
    </lineage>
</organism>
<evidence type="ECO:0000313" key="2">
    <source>
        <dbReference type="Proteomes" id="UP001151309"/>
    </source>
</evidence>
<dbReference type="AlphaFoldDB" id="A0A9X3KI63"/>
<keyword evidence="2" id="KW-1185">Reference proteome</keyword>
<dbReference type="RefSeq" id="WP_269832757.1">
    <property type="nucleotide sequence ID" value="NZ_JAPZLT010000016.1"/>
</dbReference>
<proteinExistence type="predicted"/>
<reference evidence="1" key="1">
    <citation type="submission" date="2022-12" db="EMBL/GenBank/DDBJ databases">
        <title>Draft genome sequences of 22 rhizogenic Agrobacterium biovar 1 strains, the causative agent of hairy root disease.</title>
        <authorList>
            <person name="Kim N."/>
            <person name="Vargas P."/>
            <person name="Rediers H."/>
        </authorList>
    </citation>
    <scope>NUCLEOTIDE SEQUENCE</scope>
    <source>
        <strain evidence="1">ST07.17.026</strain>
    </source>
</reference>
<gene>
    <name evidence="1" type="ORF">O9X94_23410</name>
</gene>
<protein>
    <recommendedName>
        <fullName evidence="3">Apea-like HEPN domain-containing protein</fullName>
    </recommendedName>
</protein>
<accession>A0A9X3KI63</accession>